<gene>
    <name evidence="1" type="ORF">BQ4739_LOCUS6831</name>
</gene>
<dbReference type="Proteomes" id="UP000256970">
    <property type="component" value="Unassembled WGS sequence"/>
</dbReference>
<reference evidence="1 2" key="1">
    <citation type="submission" date="2016-10" db="EMBL/GenBank/DDBJ databases">
        <authorList>
            <person name="Cai Z."/>
        </authorList>
    </citation>
    <scope>NUCLEOTIDE SEQUENCE [LARGE SCALE GENOMIC DNA]</scope>
</reference>
<accession>A0A383VLK0</accession>
<name>A0A383VLK0_TETOB</name>
<dbReference type="AlphaFoldDB" id="A0A383VLK0"/>
<proteinExistence type="predicted"/>
<dbReference type="CDD" id="cd03398">
    <property type="entry name" value="PAP2_haloperoxidase"/>
    <property type="match status" value="1"/>
</dbReference>
<protein>
    <submittedName>
        <fullName evidence="1">Uncharacterized protein</fullName>
    </submittedName>
</protein>
<dbReference type="SUPFAM" id="SSF48317">
    <property type="entry name" value="Acid phosphatase/Vanadium-dependent haloperoxidase"/>
    <property type="match status" value="1"/>
</dbReference>
<dbReference type="EMBL" id="FNXT01000701">
    <property type="protein sequence ID" value="SZX66417.1"/>
    <property type="molecule type" value="Genomic_DNA"/>
</dbReference>
<evidence type="ECO:0000313" key="1">
    <source>
        <dbReference type="EMBL" id="SZX66417.1"/>
    </source>
</evidence>
<dbReference type="PANTHER" id="PTHR34599">
    <property type="entry name" value="PEROXIDASE-RELATED"/>
    <property type="match status" value="1"/>
</dbReference>
<evidence type="ECO:0000313" key="2">
    <source>
        <dbReference type="Proteomes" id="UP000256970"/>
    </source>
</evidence>
<organism evidence="1 2">
    <name type="scientific">Tetradesmus obliquus</name>
    <name type="common">Green alga</name>
    <name type="synonym">Acutodesmus obliquus</name>
    <dbReference type="NCBI Taxonomy" id="3088"/>
    <lineage>
        <taxon>Eukaryota</taxon>
        <taxon>Viridiplantae</taxon>
        <taxon>Chlorophyta</taxon>
        <taxon>core chlorophytes</taxon>
        <taxon>Chlorophyceae</taxon>
        <taxon>CS clade</taxon>
        <taxon>Sphaeropleales</taxon>
        <taxon>Scenedesmaceae</taxon>
        <taxon>Tetradesmus</taxon>
    </lineage>
</organism>
<dbReference type="PANTHER" id="PTHR34599:SF1">
    <property type="entry name" value="PHOSPHATIDIC ACID PHOSPHATASE TYPE 2_HALOPEROXIDASE DOMAIN-CONTAINING PROTEIN"/>
    <property type="match status" value="1"/>
</dbReference>
<dbReference type="InterPro" id="IPR036938">
    <property type="entry name" value="PAP2/HPO_sf"/>
</dbReference>
<dbReference type="Gene3D" id="1.10.606.20">
    <property type="match status" value="1"/>
</dbReference>
<sequence length="374" mass="39138">MWDMLLRKQLMAVPADQRQAANAVAVPLARAMLQQRAADESTSLSDFKPAAPGTKFAYQFVPEQKFALYPQLADTTPLIVPQQQVDAVAYNKDASAGPVFQPAKDDYAQTYELGSKASKTRKQYDTDSAFFWAAGANTSGIAGAWLDIAREVLPQDYSVADSALFFARAGAASYDASIAGWKVKYSTLHWRPITAFAQGAPGVPVAAAAAAAATDWMPLLRTPPHPEYPSGHQATVGAVLEVLLRTLNNKDSVTFTLTSEGAPWLNRSYGSLTAAAQEVGDSRTFGGVHFPSANADGLKLGRIIGGKVFDRIAANKPAAVNMPSTFVSAACSGGATVQQAATGAAAAGAPAAPGSSSTGVKKLGLTINLGRRMA</sequence>
<dbReference type="InterPro" id="IPR052559">
    <property type="entry name" value="V-haloperoxidase"/>
</dbReference>
<keyword evidence="2" id="KW-1185">Reference proteome</keyword>